<evidence type="ECO:0000313" key="3">
    <source>
        <dbReference type="EMBL" id="RHY51066.1"/>
    </source>
</evidence>
<feature type="coiled-coil region" evidence="1">
    <location>
        <begin position="267"/>
        <end position="301"/>
    </location>
</feature>
<comment type="caution">
    <text evidence="3">The sequence shown here is derived from an EMBL/GenBank/DDBJ whole genome shotgun (WGS) entry which is preliminary data.</text>
</comment>
<gene>
    <name evidence="3" type="ORF">DYB30_011667</name>
</gene>
<dbReference type="EMBL" id="QUTD01007254">
    <property type="protein sequence ID" value="RHY51066.1"/>
    <property type="molecule type" value="Genomic_DNA"/>
</dbReference>
<sequence length="894" mass="98990">MSTEEPTTTAVPVRQSRRLAGGAPEFGLLDSERLLRKKPLATGLVPLEDDDGARVSTPGRKREADGSPDVSPPTDRPETRSPLKRPALASAADLALVPTTPLARTGTDGPTLTLARTGTDGRESDAETLERYSIPVPAPGYTSLVQEGYGGTVSGTPTGTPTWNGPGVPGNTIVATITVATGGIRDIQKAYEEFTRGIEEQQRTASLLFFQQANEDRARLLGVQESQLVEMAEGLLRAAETHESRRQDEFQKALTYLRDCYTRDLDVARAQVTNEANEALLREAEKNALSWEDRTRELQGQLALKWEQREALLVRDMDSDLLVARRLHEEVLSQVQKDAERVLEVRRREDHLRHDGLMSSLREELRTLKRNHQEEILRVREAARDEDTSKGVAYDLLQSQYDRDLASARDEVQSKASELESVQEALRDLSFRESANVACGNCQILEKEKRDLREALRERERSLEEEVQRRQRMERVWEEEHRRLRESEETVRELQESILTEQNRLEQTLLSEQGRRQDLEQLVQEQFMTLTQERAQSGEDPSPGTRDQLERERHTNEEVLRQVEEARSCLETEKLQLRGQEATLFRERSVQDLTLSRAYAELERQRAQLQVEQRAVDLQQRTPQKMNNAPYATYGIPTLSRMGSPSKGSGITHTTFTTAPLLPATRSNTSTPRRAFDQTCFMQQTEVLTESASLRMPPTFTVRDTTPLPFVPTAAPMSRPNRDADSYPSSGAYGQQLGAGYTQSSPRASCNRVGVCLSGLLWSGTRGGGLQPRGSYGGGYSGQTNPPAPPGSGPNGGDYGGPFGGGGSGGYYGGPPGPPRGGPGGDGTGPGQPNAPLEPRSASRQAMSDARKYAPKFDSVDLTIPLEHFLAKFDTIQKECGLNDTQVVRISMTA</sequence>
<feature type="compositionally biased region" description="Gly residues" evidence="2">
    <location>
        <begin position="772"/>
        <end position="781"/>
    </location>
</feature>
<feature type="compositionally biased region" description="Polar residues" evidence="2">
    <location>
        <begin position="1"/>
        <end position="10"/>
    </location>
</feature>
<evidence type="ECO:0000313" key="4">
    <source>
        <dbReference type="Proteomes" id="UP000266643"/>
    </source>
</evidence>
<feature type="region of interest" description="Disordered" evidence="2">
    <location>
        <begin position="1"/>
        <end position="25"/>
    </location>
</feature>
<protein>
    <submittedName>
        <fullName evidence="3">Uncharacterized protein</fullName>
    </submittedName>
</protein>
<dbReference type="Proteomes" id="UP000266643">
    <property type="component" value="Unassembled WGS sequence"/>
</dbReference>
<keyword evidence="1" id="KW-0175">Coiled coil</keyword>
<accession>A0A397CXZ1</accession>
<feature type="region of interest" description="Disordered" evidence="2">
    <location>
        <begin position="705"/>
        <end position="731"/>
    </location>
</feature>
<feature type="region of interest" description="Disordered" evidence="2">
    <location>
        <begin position="39"/>
        <end position="127"/>
    </location>
</feature>
<reference evidence="3 4" key="1">
    <citation type="submission" date="2018-08" db="EMBL/GenBank/DDBJ databases">
        <title>Aphanomyces genome sequencing and annotation.</title>
        <authorList>
            <person name="Minardi D."/>
            <person name="Oidtmann B."/>
            <person name="Van Der Giezen M."/>
            <person name="Studholme D.J."/>
        </authorList>
    </citation>
    <scope>NUCLEOTIDE SEQUENCE [LARGE SCALE GENOMIC DNA]</scope>
    <source>
        <strain evidence="3 4">D2</strain>
    </source>
</reference>
<feature type="compositionally biased region" description="Basic and acidic residues" evidence="2">
    <location>
        <begin position="547"/>
        <end position="560"/>
    </location>
</feature>
<feature type="coiled-coil region" evidence="1">
    <location>
        <begin position="358"/>
        <end position="504"/>
    </location>
</feature>
<evidence type="ECO:0000256" key="1">
    <source>
        <dbReference type="SAM" id="Coils"/>
    </source>
</evidence>
<name>A0A397CXZ1_APHAT</name>
<evidence type="ECO:0000256" key="2">
    <source>
        <dbReference type="SAM" id="MobiDB-lite"/>
    </source>
</evidence>
<feature type="region of interest" description="Disordered" evidence="2">
    <location>
        <begin position="772"/>
        <end position="851"/>
    </location>
</feature>
<feature type="region of interest" description="Disordered" evidence="2">
    <location>
        <begin position="531"/>
        <end position="560"/>
    </location>
</feature>
<feature type="compositionally biased region" description="Gly residues" evidence="2">
    <location>
        <begin position="793"/>
        <end position="814"/>
    </location>
</feature>
<dbReference type="AlphaFoldDB" id="A0A397CXZ1"/>
<dbReference type="VEuPathDB" id="FungiDB:H257_14262"/>
<proteinExistence type="predicted"/>
<organism evidence="3 4">
    <name type="scientific">Aphanomyces astaci</name>
    <name type="common">Crayfish plague agent</name>
    <dbReference type="NCBI Taxonomy" id="112090"/>
    <lineage>
        <taxon>Eukaryota</taxon>
        <taxon>Sar</taxon>
        <taxon>Stramenopiles</taxon>
        <taxon>Oomycota</taxon>
        <taxon>Saprolegniomycetes</taxon>
        <taxon>Saprolegniales</taxon>
        <taxon>Verrucalvaceae</taxon>
        <taxon>Aphanomyces</taxon>
    </lineage>
</organism>
<dbReference type="VEuPathDB" id="FungiDB:H257_11338"/>